<gene>
    <name evidence="2" type="ORF">GCM10010531_11990</name>
</gene>
<evidence type="ECO:0000256" key="1">
    <source>
        <dbReference type="SAM" id="Phobius"/>
    </source>
</evidence>
<name>A0ABP6NYJ8_9ACTN</name>
<feature type="transmembrane region" description="Helical" evidence="1">
    <location>
        <begin position="30"/>
        <end position="51"/>
    </location>
</feature>
<protein>
    <submittedName>
        <fullName evidence="2">Uncharacterized protein</fullName>
    </submittedName>
</protein>
<organism evidence="2 3">
    <name type="scientific">Blastococcus jejuensis</name>
    <dbReference type="NCBI Taxonomy" id="351224"/>
    <lineage>
        <taxon>Bacteria</taxon>
        <taxon>Bacillati</taxon>
        <taxon>Actinomycetota</taxon>
        <taxon>Actinomycetes</taxon>
        <taxon>Geodermatophilales</taxon>
        <taxon>Geodermatophilaceae</taxon>
        <taxon>Blastococcus</taxon>
    </lineage>
</organism>
<comment type="caution">
    <text evidence="2">The sequence shown here is derived from an EMBL/GenBank/DDBJ whole genome shotgun (WGS) entry which is preliminary data.</text>
</comment>
<dbReference type="EMBL" id="BAAAVV010000002">
    <property type="protein sequence ID" value="GAA3161882.1"/>
    <property type="molecule type" value="Genomic_DNA"/>
</dbReference>
<evidence type="ECO:0000313" key="3">
    <source>
        <dbReference type="Proteomes" id="UP001499924"/>
    </source>
</evidence>
<keyword evidence="1" id="KW-1133">Transmembrane helix</keyword>
<accession>A0ABP6NYJ8</accession>
<keyword evidence="1" id="KW-0812">Transmembrane</keyword>
<keyword evidence="1" id="KW-0472">Membrane</keyword>
<proteinExistence type="predicted"/>
<keyword evidence="3" id="KW-1185">Reference proteome</keyword>
<evidence type="ECO:0000313" key="2">
    <source>
        <dbReference type="EMBL" id="GAA3161882.1"/>
    </source>
</evidence>
<reference evidence="3" key="1">
    <citation type="journal article" date="2019" name="Int. J. Syst. Evol. Microbiol.">
        <title>The Global Catalogue of Microorganisms (GCM) 10K type strain sequencing project: providing services to taxonomists for standard genome sequencing and annotation.</title>
        <authorList>
            <consortium name="The Broad Institute Genomics Platform"/>
            <consortium name="The Broad Institute Genome Sequencing Center for Infectious Disease"/>
            <person name="Wu L."/>
            <person name="Ma J."/>
        </authorList>
    </citation>
    <scope>NUCLEOTIDE SEQUENCE [LARGE SCALE GENOMIC DNA]</scope>
    <source>
        <strain evidence="3">JCM 15614</strain>
    </source>
</reference>
<sequence length="182" mass="19005">MERAMNAPELQTLDTDAPTDELAARRRRRWLLPAAAAAVLVAALVGAVVVLTGSDRVGVVPGQDQDPTVLALSLPPSDVAGSCMMFDVAFLAQMPVAFAGSVTAIDADQVTLDVDRWYRGGDADLVTVAVPPQQTSAALDGVDFRQGERYLVTATDGTVNGCGFSGPAEPQLEQAFEQAFGG</sequence>
<dbReference type="Proteomes" id="UP001499924">
    <property type="component" value="Unassembled WGS sequence"/>
</dbReference>